<keyword evidence="2" id="KW-1185">Reference proteome</keyword>
<organism evidence="1 2">
    <name type="scientific">Tunturiibacter gelidiferens</name>
    <dbReference type="NCBI Taxonomy" id="3069689"/>
    <lineage>
        <taxon>Bacteria</taxon>
        <taxon>Pseudomonadati</taxon>
        <taxon>Acidobacteriota</taxon>
        <taxon>Terriglobia</taxon>
        <taxon>Terriglobales</taxon>
        <taxon>Acidobacteriaceae</taxon>
        <taxon>Tunturiibacter</taxon>
    </lineage>
</organism>
<name>A0ACC5P4Z6_9BACT</name>
<accession>A0ACC5P4Z6</accession>
<gene>
    <name evidence="1" type="ORF">HDF13_004135</name>
</gene>
<protein>
    <submittedName>
        <fullName evidence="1">MFS family permease</fullName>
    </submittedName>
</protein>
<evidence type="ECO:0000313" key="1">
    <source>
        <dbReference type="EMBL" id="MBB5341754.1"/>
    </source>
</evidence>
<evidence type="ECO:0000313" key="2">
    <source>
        <dbReference type="Proteomes" id="UP000569005"/>
    </source>
</evidence>
<dbReference type="EMBL" id="JACHEA010000002">
    <property type="protein sequence ID" value="MBB5341754.1"/>
    <property type="molecule type" value="Genomic_DNA"/>
</dbReference>
<comment type="caution">
    <text evidence="1">The sequence shown here is derived from an EMBL/GenBank/DDBJ whole genome shotgun (WGS) entry which is preliminary data.</text>
</comment>
<reference evidence="1" key="1">
    <citation type="submission" date="2020-08" db="EMBL/GenBank/DDBJ databases">
        <title>Genomic Encyclopedia of Type Strains, Phase IV (KMG-V): Genome sequencing to study the core and pangenomes of soil and plant-associated prokaryotes.</title>
        <authorList>
            <person name="Whitman W."/>
        </authorList>
    </citation>
    <scope>NUCLEOTIDE SEQUENCE</scope>
    <source>
        <strain evidence="1">M8UP15</strain>
    </source>
</reference>
<proteinExistence type="predicted"/>
<sequence length="426" mass="45274">MSGPTKGTFRSLNSFNYRVWACGALVSNVGTWMQRTAQDWIVLTQLTHHNATAVGVVMALQFGPQVLLLPLTGFAADHLDRRKLLIATQAAMGALALGLGILTVVGLIQLWHVYVFAFLLGCVTAFDSPTRQSFVSELVGEADLSNAVGLNSTSFNAARMIGPAIAGVLIAAVGSGWVFLINAASFVAVLCSLSLLRVGDLHREARAVRKRGSLIEGFRYVWKRPDLKAIFLMLFLIGTFGINFPIFISTMSVTVFHAEASLYGLLTSTMAIGSVAGALLAARRERPNMTPLLAGAAVFGVGLALAAIMPNYWLFGLALIVIGVSAQTFTTSTNSLVQLSTEPAMRGRVLAILLAVVFGGTPIGAPVVGWVADRFGPRWALGIGAASGFAAAIVGIYYLAKHRHLRVSLDAGRLRFTVDEGSLVAR</sequence>
<dbReference type="Proteomes" id="UP000569005">
    <property type="component" value="Unassembled WGS sequence"/>
</dbReference>